<sequence length="74" mass="8240">MIKVTPVHGLTEDNHTEAIETTLTSEVEEDTAQEIADFSVIIEKTKRTMAHLITEIITTKRKIYTKRGSDPGVG</sequence>
<evidence type="ECO:0000313" key="1">
    <source>
        <dbReference type="EMBL" id="KAH3725801.1"/>
    </source>
</evidence>
<gene>
    <name evidence="1" type="ORF">DPMN_051650</name>
</gene>
<keyword evidence="2" id="KW-1185">Reference proteome</keyword>
<protein>
    <submittedName>
        <fullName evidence="1">Uncharacterized protein</fullName>
    </submittedName>
</protein>
<dbReference type="Proteomes" id="UP000828390">
    <property type="component" value="Unassembled WGS sequence"/>
</dbReference>
<evidence type="ECO:0000313" key="2">
    <source>
        <dbReference type="Proteomes" id="UP000828390"/>
    </source>
</evidence>
<dbReference type="AlphaFoldDB" id="A0A9D4HP38"/>
<reference evidence="1" key="2">
    <citation type="submission" date="2020-11" db="EMBL/GenBank/DDBJ databases">
        <authorList>
            <person name="McCartney M.A."/>
            <person name="Auch B."/>
            <person name="Kono T."/>
            <person name="Mallez S."/>
            <person name="Becker A."/>
            <person name="Gohl D.M."/>
            <person name="Silverstein K.A.T."/>
            <person name="Koren S."/>
            <person name="Bechman K.B."/>
            <person name="Herman A."/>
            <person name="Abrahante J.E."/>
            <person name="Garbe J."/>
        </authorList>
    </citation>
    <scope>NUCLEOTIDE SEQUENCE</scope>
    <source>
        <strain evidence="1">Duluth1</strain>
        <tissue evidence="1">Whole animal</tissue>
    </source>
</reference>
<proteinExistence type="predicted"/>
<reference evidence="1" key="1">
    <citation type="journal article" date="2019" name="bioRxiv">
        <title>The Genome of the Zebra Mussel, Dreissena polymorpha: A Resource for Invasive Species Research.</title>
        <authorList>
            <person name="McCartney M.A."/>
            <person name="Auch B."/>
            <person name="Kono T."/>
            <person name="Mallez S."/>
            <person name="Zhang Y."/>
            <person name="Obille A."/>
            <person name="Becker A."/>
            <person name="Abrahante J.E."/>
            <person name="Garbe J."/>
            <person name="Badalamenti J.P."/>
            <person name="Herman A."/>
            <person name="Mangelson H."/>
            <person name="Liachko I."/>
            <person name="Sullivan S."/>
            <person name="Sone E.D."/>
            <person name="Koren S."/>
            <person name="Silverstein K.A.T."/>
            <person name="Beckman K.B."/>
            <person name="Gohl D.M."/>
        </authorList>
    </citation>
    <scope>NUCLEOTIDE SEQUENCE</scope>
    <source>
        <strain evidence="1">Duluth1</strain>
        <tissue evidence="1">Whole animal</tissue>
    </source>
</reference>
<name>A0A9D4HP38_DREPO</name>
<dbReference type="EMBL" id="JAIWYP010000012">
    <property type="protein sequence ID" value="KAH3725801.1"/>
    <property type="molecule type" value="Genomic_DNA"/>
</dbReference>
<organism evidence="1 2">
    <name type="scientific">Dreissena polymorpha</name>
    <name type="common">Zebra mussel</name>
    <name type="synonym">Mytilus polymorpha</name>
    <dbReference type="NCBI Taxonomy" id="45954"/>
    <lineage>
        <taxon>Eukaryota</taxon>
        <taxon>Metazoa</taxon>
        <taxon>Spiralia</taxon>
        <taxon>Lophotrochozoa</taxon>
        <taxon>Mollusca</taxon>
        <taxon>Bivalvia</taxon>
        <taxon>Autobranchia</taxon>
        <taxon>Heteroconchia</taxon>
        <taxon>Euheterodonta</taxon>
        <taxon>Imparidentia</taxon>
        <taxon>Neoheterodontei</taxon>
        <taxon>Myida</taxon>
        <taxon>Dreissenoidea</taxon>
        <taxon>Dreissenidae</taxon>
        <taxon>Dreissena</taxon>
    </lineage>
</organism>
<comment type="caution">
    <text evidence="1">The sequence shown here is derived from an EMBL/GenBank/DDBJ whole genome shotgun (WGS) entry which is preliminary data.</text>
</comment>
<accession>A0A9D4HP38</accession>